<organism evidence="1 2">
    <name type="scientific">Blattamonas nauphoetae</name>
    <dbReference type="NCBI Taxonomy" id="2049346"/>
    <lineage>
        <taxon>Eukaryota</taxon>
        <taxon>Metamonada</taxon>
        <taxon>Preaxostyla</taxon>
        <taxon>Oxymonadida</taxon>
        <taxon>Blattamonas</taxon>
    </lineage>
</organism>
<proteinExistence type="predicted"/>
<name>A0ABQ9WS08_9EUKA</name>
<evidence type="ECO:0000313" key="1">
    <source>
        <dbReference type="EMBL" id="KAK2942278.1"/>
    </source>
</evidence>
<evidence type="ECO:0000313" key="2">
    <source>
        <dbReference type="Proteomes" id="UP001281761"/>
    </source>
</evidence>
<comment type="caution">
    <text evidence="1">The sequence shown here is derived from an EMBL/GenBank/DDBJ whole genome shotgun (WGS) entry which is preliminary data.</text>
</comment>
<sequence length="113" mass="12508">MDEQGPPSASLTQAQVEAVCLKRRKGRPHKMITLDDGSKVRLADVEVSLPDSASPSQINRARRQVLKGNKVGRNGCPPYLLDEESANMQTEVLKSVENGYYPTYLDLCNIVCF</sequence>
<gene>
    <name evidence="1" type="ORF">BLNAU_22805</name>
</gene>
<accession>A0ABQ9WS08</accession>
<protein>
    <submittedName>
        <fullName evidence="1">Uncharacterized protein</fullName>
    </submittedName>
</protein>
<dbReference type="EMBL" id="JARBJD010000420">
    <property type="protein sequence ID" value="KAK2942278.1"/>
    <property type="molecule type" value="Genomic_DNA"/>
</dbReference>
<keyword evidence="2" id="KW-1185">Reference proteome</keyword>
<dbReference type="Proteomes" id="UP001281761">
    <property type="component" value="Unassembled WGS sequence"/>
</dbReference>
<reference evidence="1 2" key="1">
    <citation type="journal article" date="2022" name="bioRxiv">
        <title>Genomics of Preaxostyla Flagellates Illuminates Evolutionary Transitions and the Path Towards Mitochondrial Loss.</title>
        <authorList>
            <person name="Novak L.V.F."/>
            <person name="Treitli S.C."/>
            <person name="Pyrih J."/>
            <person name="Halakuc P."/>
            <person name="Pipaliya S.V."/>
            <person name="Vacek V."/>
            <person name="Brzon O."/>
            <person name="Soukal P."/>
            <person name="Eme L."/>
            <person name="Dacks J.B."/>
            <person name="Karnkowska A."/>
            <person name="Elias M."/>
            <person name="Hampl V."/>
        </authorList>
    </citation>
    <scope>NUCLEOTIDE SEQUENCE [LARGE SCALE GENOMIC DNA]</scope>
    <source>
        <strain evidence="1">NAU3</strain>
        <tissue evidence="1">Gut</tissue>
    </source>
</reference>